<dbReference type="Proteomes" id="UP001144205">
    <property type="component" value="Unassembled WGS sequence"/>
</dbReference>
<evidence type="ECO:0000313" key="4">
    <source>
        <dbReference type="EMBL" id="GKY87871.1"/>
    </source>
</evidence>
<proteinExistence type="inferred from homology"/>
<evidence type="ECO:0000313" key="5">
    <source>
        <dbReference type="Proteomes" id="UP001144205"/>
    </source>
</evidence>
<dbReference type="SUPFAM" id="SSF47729">
    <property type="entry name" value="IHF-like DNA-binding proteins"/>
    <property type="match status" value="1"/>
</dbReference>
<protein>
    <recommendedName>
        <fullName evidence="6">DNA-binding protein</fullName>
    </recommendedName>
</protein>
<feature type="region of interest" description="Disordered" evidence="3">
    <location>
        <begin position="1"/>
        <end position="77"/>
    </location>
</feature>
<evidence type="ECO:0000256" key="1">
    <source>
        <dbReference type="ARBA" id="ARBA00010529"/>
    </source>
</evidence>
<reference evidence="4" key="1">
    <citation type="journal article" date="2023" name="Int. J. Syst. Evol. Microbiol.">
        <title>Sinisalibacter aestuarii sp. nov., isolated from estuarine sediment of the Arakawa River.</title>
        <authorList>
            <person name="Arafat S.T."/>
            <person name="Hirano S."/>
            <person name="Sato A."/>
            <person name="Takeuchi K."/>
            <person name="Yasuda T."/>
            <person name="Terahara T."/>
            <person name="Hamada M."/>
            <person name="Kobayashi T."/>
        </authorList>
    </citation>
    <scope>NUCLEOTIDE SEQUENCE</scope>
    <source>
        <strain evidence="4">B-399</strain>
    </source>
</reference>
<name>A0ABQ5LSA4_9RHOB</name>
<dbReference type="Gene3D" id="4.10.520.10">
    <property type="entry name" value="IHF-like DNA-binding proteins"/>
    <property type="match status" value="1"/>
</dbReference>
<dbReference type="EMBL" id="BROH01000004">
    <property type="protein sequence ID" value="GKY87871.1"/>
    <property type="molecule type" value="Genomic_DNA"/>
</dbReference>
<evidence type="ECO:0000256" key="2">
    <source>
        <dbReference type="ARBA" id="ARBA00023125"/>
    </source>
</evidence>
<dbReference type="InterPro" id="IPR010992">
    <property type="entry name" value="IHF-like_DNA-bd_dom_sf"/>
</dbReference>
<dbReference type="Pfam" id="PF00216">
    <property type="entry name" value="Bac_DNA_binding"/>
    <property type="match status" value="1"/>
</dbReference>
<comment type="similarity">
    <text evidence="1">Belongs to the bacterial histone-like protein family.</text>
</comment>
<gene>
    <name evidence="4" type="ORF">STA1M1_17400</name>
</gene>
<accession>A0ABQ5LSA4</accession>
<keyword evidence="2" id="KW-0238">DNA-binding</keyword>
<dbReference type="RefSeq" id="WP_281841857.1">
    <property type="nucleotide sequence ID" value="NZ_BROH01000004.1"/>
</dbReference>
<dbReference type="InterPro" id="IPR000119">
    <property type="entry name" value="Hist_DNA-bd"/>
</dbReference>
<feature type="compositionally biased region" description="Low complexity" evidence="3">
    <location>
        <begin position="9"/>
        <end position="77"/>
    </location>
</feature>
<keyword evidence="5" id="KW-1185">Reference proteome</keyword>
<evidence type="ECO:0008006" key="6">
    <source>
        <dbReference type="Google" id="ProtNLM"/>
    </source>
</evidence>
<organism evidence="4 5">
    <name type="scientific">Sinisalibacter aestuarii</name>
    <dbReference type="NCBI Taxonomy" id="2949426"/>
    <lineage>
        <taxon>Bacteria</taxon>
        <taxon>Pseudomonadati</taxon>
        <taxon>Pseudomonadota</taxon>
        <taxon>Alphaproteobacteria</taxon>
        <taxon>Rhodobacterales</taxon>
        <taxon>Roseobacteraceae</taxon>
        <taxon>Sinisalibacter</taxon>
    </lineage>
</organism>
<comment type="caution">
    <text evidence="4">The sequence shown here is derived from an EMBL/GenBank/DDBJ whole genome shotgun (WGS) entry which is preliminary data.</text>
</comment>
<sequence>MTTRKTSSRKAAPASARAKTSTSRKTTASAPPKASAKPASPKVSTRPAAASARPTSVAAAMAAPKPAAPAPEKAAPAVKGVSLTDVAQAGDPLKKKEFFERVKARSGDVKGRDVRLVLDAVLEELGTLLAEGEGLNAQPLGNLKVQKRRVTNGANVVVCKLRRKKAKIGGKDPLAEAAE</sequence>
<evidence type="ECO:0000256" key="3">
    <source>
        <dbReference type="SAM" id="MobiDB-lite"/>
    </source>
</evidence>